<dbReference type="GO" id="GO:0046872">
    <property type="term" value="F:metal ion binding"/>
    <property type="evidence" value="ECO:0007669"/>
    <property type="project" value="UniProtKB-KW"/>
</dbReference>
<keyword evidence="7" id="KW-0520">NAD</keyword>
<dbReference type="PANTHER" id="PTHR16222:SF12">
    <property type="entry name" value="ADP-RIBOSYLGLYCOHYDROLASE-RELATED"/>
    <property type="match status" value="1"/>
</dbReference>
<dbReference type="GO" id="GO:0106274">
    <property type="term" value="F:NAD+-protein-arginine ADP-ribosyltransferase activity"/>
    <property type="evidence" value="ECO:0007669"/>
    <property type="project" value="UniProtKB-EC"/>
</dbReference>
<evidence type="ECO:0000256" key="6">
    <source>
        <dbReference type="PIRSR" id="PIRSR605502-1"/>
    </source>
</evidence>
<comment type="cofactor">
    <cofactor evidence="6">
        <name>Mg(2+)</name>
        <dbReference type="ChEBI" id="CHEBI:18420"/>
    </cofactor>
    <text evidence="6">Binds 2 magnesium ions per subunit.</text>
</comment>
<evidence type="ECO:0000256" key="5">
    <source>
        <dbReference type="ARBA" id="ARBA00047597"/>
    </source>
</evidence>
<sequence>MMTGVQRFFATGDEPMESRPPILDLKNVPTLPLEKAVHTVKEQIKIIGKMVTEAKRRKMNLVDGLNHDESASIYLYTKEHVTPQNNVFMRLNKALYNNSQSSLAAWCTYLKLFIAALDKLPSVQCTVYRAGKGDLTGKYKVDSFWWWWGFNSCVTPKQSIDRIIGSNGTRTVFRIECFNGKDISKHSTSKNNTEILLMPGTRLRVTQIRKLVKGIIVIHLSEETNLDDENAPIDTASSSISKTTSSKNVNVTTSNQANALCASSNGDQACQFRTEPRCFDYQYHENGNRSIVKPDELEIYLQRPPSATQADTIDRISGSLIGMAVGDALGAHVEFRPRDFLLEHPVTDLERGGTWGLEKGQFTDDTSMALCLAISLVARHDFVMYDQLVRYKWWFQHGYMSSTGSCFDIGTATKQAILEFERRQKEFAKSHNIPLNRIDYLSDPYLLSEFDARCSQEGVAGNGALMRLAPVPLFFYAYPECAVELSGLSGLITHGDRKAYDACRYYGALIVAAVRGETKNALTDNNFYYNHEQWFNGVQLCPEIMEIARGSYKREGGYDEGIRGKGYIVSALEAALWAFYYDSNSFKIGALAAVNLGDDTDTTAAIYGQLAGAFYGYHSLPREWVQQVYARKFILCLSDWIIYEGNQWTPRRSMVNQLLPFSRHENDVDIHSLPPKKPTNIAKTKEMFNPNPSAGRLSRKTSFDAKKESMLSTRKSPSQVPQGAKSFSTTRTSPPRIQTRRNSVLDGRRPSSLSRQRVNLQKSKEKPVSKTAPPVHRPQGCKFHLDLKIISTASFVVIPTKVFSIMKSNSLLCLLVLGLLVCFAVSLPAASDVEAADFNKISLDCTLRCGWWNACMFNGGSCPEPSDCQCRKFG</sequence>
<evidence type="ECO:0000256" key="3">
    <source>
        <dbReference type="ARBA" id="ARBA00022679"/>
    </source>
</evidence>
<evidence type="ECO:0000313" key="10">
    <source>
        <dbReference type="Proteomes" id="UP000663852"/>
    </source>
</evidence>
<dbReference type="EC" id="2.4.2.31" evidence="7"/>
<dbReference type="GO" id="GO:0016779">
    <property type="term" value="F:nucleotidyltransferase activity"/>
    <property type="evidence" value="ECO:0007669"/>
    <property type="project" value="UniProtKB-KW"/>
</dbReference>
<dbReference type="AlphaFoldDB" id="A0A814VR94"/>
<feature type="region of interest" description="Disordered" evidence="8">
    <location>
        <begin position="667"/>
        <end position="776"/>
    </location>
</feature>
<dbReference type="InterPro" id="IPR050792">
    <property type="entry name" value="ADP-ribosylglycohydrolase"/>
</dbReference>
<organism evidence="9 10">
    <name type="scientific">Adineta ricciae</name>
    <name type="common">Rotifer</name>
    <dbReference type="NCBI Taxonomy" id="249248"/>
    <lineage>
        <taxon>Eukaryota</taxon>
        <taxon>Metazoa</taxon>
        <taxon>Spiralia</taxon>
        <taxon>Gnathifera</taxon>
        <taxon>Rotifera</taxon>
        <taxon>Eurotatoria</taxon>
        <taxon>Bdelloidea</taxon>
        <taxon>Adinetida</taxon>
        <taxon>Adinetidae</taxon>
        <taxon>Adineta</taxon>
    </lineage>
</organism>
<evidence type="ECO:0000256" key="2">
    <source>
        <dbReference type="ARBA" id="ARBA00022676"/>
    </source>
</evidence>
<feature type="binding site" evidence="6">
    <location>
        <position position="364"/>
    </location>
    <ligand>
        <name>Mg(2+)</name>
        <dbReference type="ChEBI" id="CHEBI:18420"/>
        <label>1</label>
    </ligand>
</feature>
<dbReference type="PANTHER" id="PTHR16222">
    <property type="entry name" value="ADP-RIBOSYLGLYCOHYDROLASE"/>
    <property type="match status" value="1"/>
</dbReference>
<gene>
    <name evidence="9" type="ORF">EDS130_LOCUS24820</name>
</gene>
<comment type="similarity">
    <text evidence="1 7">Belongs to the Arg-specific ADP-ribosyltransferase family.</text>
</comment>
<evidence type="ECO:0000256" key="7">
    <source>
        <dbReference type="RuleBase" id="RU361228"/>
    </source>
</evidence>
<protein>
    <recommendedName>
        <fullName evidence="7">NAD(P)(+)--arginine ADP-ribosyltransferase</fullName>
        <ecNumber evidence="7">2.4.2.31</ecNumber>
    </recommendedName>
    <alternativeName>
        <fullName evidence="7">Mono(ADP-ribosyl)transferase</fullName>
    </alternativeName>
</protein>
<dbReference type="InterPro" id="IPR005502">
    <property type="entry name" value="Ribosyl_crysJ1"/>
</dbReference>
<keyword evidence="2 7" id="KW-0328">Glycosyltransferase</keyword>
<evidence type="ECO:0000256" key="8">
    <source>
        <dbReference type="SAM" id="MobiDB-lite"/>
    </source>
</evidence>
<accession>A0A814VR94</accession>
<feature type="binding site" evidence="6">
    <location>
        <position position="363"/>
    </location>
    <ligand>
        <name>Mg(2+)</name>
        <dbReference type="ChEBI" id="CHEBI:18420"/>
        <label>1</label>
    </ligand>
</feature>
<dbReference type="Pfam" id="PF01129">
    <property type="entry name" value="ART"/>
    <property type="match status" value="1"/>
</dbReference>
<feature type="compositionally biased region" description="Polar residues" evidence="8">
    <location>
        <begin position="751"/>
        <end position="761"/>
    </location>
</feature>
<feature type="binding site" evidence="6">
    <location>
        <position position="602"/>
    </location>
    <ligand>
        <name>Mg(2+)</name>
        <dbReference type="ChEBI" id="CHEBI:18420"/>
        <label>1</label>
    </ligand>
</feature>
<keyword evidence="7" id="KW-0521">NADP</keyword>
<feature type="compositionally biased region" description="Polar residues" evidence="8">
    <location>
        <begin position="710"/>
        <end position="742"/>
    </location>
</feature>
<dbReference type="Pfam" id="PF03747">
    <property type="entry name" value="ADP_ribosyl_GH"/>
    <property type="match status" value="1"/>
</dbReference>
<dbReference type="Gene3D" id="1.10.4080.10">
    <property type="entry name" value="ADP-ribosylation/Crystallin J1"/>
    <property type="match status" value="1"/>
</dbReference>
<dbReference type="SUPFAM" id="SSF56399">
    <property type="entry name" value="ADP-ribosylation"/>
    <property type="match status" value="1"/>
</dbReference>
<keyword evidence="6" id="KW-0460">Magnesium</keyword>
<dbReference type="EMBL" id="CAJNOJ010000143">
    <property type="protein sequence ID" value="CAF1191275.1"/>
    <property type="molecule type" value="Genomic_DNA"/>
</dbReference>
<keyword evidence="3 7" id="KW-0808">Transferase</keyword>
<evidence type="ECO:0000313" key="9">
    <source>
        <dbReference type="EMBL" id="CAF1191275.1"/>
    </source>
</evidence>
<keyword evidence="6" id="KW-0479">Metal-binding</keyword>
<dbReference type="InterPro" id="IPR036705">
    <property type="entry name" value="Ribosyl_crysJ1_sf"/>
</dbReference>
<evidence type="ECO:0000256" key="4">
    <source>
        <dbReference type="ARBA" id="ARBA00022695"/>
    </source>
</evidence>
<dbReference type="InterPro" id="IPR000768">
    <property type="entry name" value="ART"/>
</dbReference>
<reference evidence="9" key="1">
    <citation type="submission" date="2021-02" db="EMBL/GenBank/DDBJ databases">
        <authorList>
            <person name="Nowell W R."/>
        </authorList>
    </citation>
    <scope>NUCLEOTIDE SEQUENCE</scope>
</reference>
<feature type="binding site" evidence="6">
    <location>
        <position position="365"/>
    </location>
    <ligand>
        <name>Mg(2+)</name>
        <dbReference type="ChEBI" id="CHEBI:18420"/>
        <label>1</label>
    </ligand>
</feature>
<dbReference type="SUPFAM" id="SSF101478">
    <property type="entry name" value="ADP-ribosylglycohydrolase"/>
    <property type="match status" value="1"/>
</dbReference>
<dbReference type="Proteomes" id="UP000663852">
    <property type="component" value="Unassembled WGS sequence"/>
</dbReference>
<proteinExistence type="inferred from homology"/>
<feature type="binding site" evidence="6">
    <location>
        <position position="601"/>
    </location>
    <ligand>
        <name>Mg(2+)</name>
        <dbReference type="ChEBI" id="CHEBI:18420"/>
        <label>1</label>
    </ligand>
</feature>
<evidence type="ECO:0000256" key="1">
    <source>
        <dbReference type="ARBA" id="ARBA00009558"/>
    </source>
</evidence>
<name>A0A814VR94_ADIRI</name>
<keyword evidence="4" id="KW-0548">Nucleotidyltransferase</keyword>
<dbReference type="OrthoDB" id="410104at2759"/>
<feature type="binding site" evidence="6">
    <location>
        <position position="599"/>
    </location>
    <ligand>
        <name>Mg(2+)</name>
        <dbReference type="ChEBI" id="CHEBI:18420"/>
        <label>1</label>
    </ligand>
</feature>
<dbReference type="Gene3D" id="3.90.176.10">
    <property type="entry name" value="Toxin ADP-ribosyltransferase, Chain A, domain 1"/>
    <property type="match status" value="1"/>
</dbReference>
<comment type="caution">
    <text evidence="9">The sequence shown here is derived from an EMBL/GenBank/DDBJ whole genome shotgun (WGS) entry which is preliminary data.</text>
</comment>
<comment type="catalytic activity">
    <reaction evidence="5 7">
        <text>L-arginyl-[protein] + NAD(+) = N(omega)-(ADP-D-ribosyl)-L-arginyl-[protein] + nicotinamide + H(+)</text>
        <dbReference type="Rhea" id="RHEA:19149"/>
        <dbReference type="Rhea" id="RHEA-COMP:10532"/>
        <dbReference type="Rhea" id="RHEA-COMP:15087"/>
        <dbReference type="ChEBI" id="CHEBI:15378"/>
        <dbReference type="ChEBI" id="CHEBI:17154"/>
        <dbReference type="ChEBI" id="CHEBI:29965"/>
        <dbReference type="ChEBI" id="CHEBI:57540"/>
        <dbReference type="ChEBI" id="CHEBI:142554"/>
        <dbReference type="EC" id="2.4.2.31"/>
    </reaction>
</comment>